<reference evidence="2 3" key="1">
    <citation type="journal article" date="2016" name="Nat. Commun.">
        <title>Ectomycorrhizal ecology is imprinted in the genome of the dominant symbiotic fungus Cenococcum geophilum.</title>
        <authorList>
            <consortium name="DOE Joint Genome Institute"/>
            <person name="Peter M."/>
            <person name="Kohler A."/>
            <person name="Ohm R.A."/>
            <person name="Kuo A."/>
            <person name="Krutzmann J."/>
            <person name="Morin E."/>
            <person name="Arend M."/>
            <person name="Barry K.W."/>
            <person name="Binder M."/>
            <person name="Choi C."/>
            <person name="Clum A."/>
            <person name="Copeland A."/>
            <person name="Grisel N."/>
            <person name="Haridas S."/>
            <person name="Kipfer T."/>
            <person name="LaButti K."/>
            <person name="Lindquist E."/>
            <person name="Lipzen A."/>
            <person name="Maire R."/>
            <person name="Meier B."/>
            <person name="Mihaltcheva S."/>
            <person name="Molinier V."/>
            <person name="Murat C."/>
            <person name="Poggeler S."/>
            <person name="Quandt C.A."/>
            <person name="Sperisen C."/>
            <person name="Tritt A."/>
            <person name="Tisserant E."/>
            <person name="Crous P.W."/>
            <person name="Henrissat B."/>
            <person name="Nehls U."/>
            <person name="Egli S."/>
            <person name="Spatafora J.W."/>
            <person name="Grigoriev I.V."/>
            <person name="Martin F.M."/>
        </authorList>
    </citation>
    <scope>NUCLEOTIDE SEQUENCE [LARGE SCALE GENOMIC DNA]</scope>
    <source>
        <strain evidence="2 3">CBS 207.34</strain>
    </source>
</reference>
<feature type="compositionally biased region" description="Low complexity" evidence="1">
    <location>
        <begin position="65"/>
        <end position="80"/>
    </location>
</feature>
<feature type="compositionally biased region" description="Polar residues" evidence="1">
    <location>
        <begin position="1"/>
        <end position="23"/>
    </location>
</feature>
<dbReference type="PANTHER" id="PTHR12398:SF20">
    <property type="entry name" value="PROTEIN PHOSPHATASE 1 REGULATORY INHIBITOR SUBUNIT 2"/>
    <property type="match status" value="1"/>
</dbReference>
<evidence type="ECO:0000313" key="3">
    <source>
        <dbReference type="Proteomes" id="UP000250140"/>
    </source>
</evidence>
<evidence type="ECO:0000313" key="2">
    <source>
        <dbReference type="EMBL" id="OCL13613.1"/>
    </source>
</evidence>
<dbReference type="GO" id="GO:0009966">
    <property type="term" value="P:regulation of signal transduction"/>
    <property type="evidence" value="ECO:0007669"/>
    <property type="project" value="InterPro"/>
</dbReference>
<gene>
    <name evidence="2" type="ORF">AOQ84DRAFT_282765</name>
</gene>
<dbReference type="PANTHER" id="PTHR12398">
    <property type="entry name" value="PROTEIN PHOSPHATASE INHIBITOR"/>
    <property type="match status" value="1"/>
</dbReference>
<feature type="region of interest" description="Disordered" evidence="1">
    <location>
        <begin position="1"/>
        <end position="124"/>
    </location>
</feature>
<dbReference type="AlphaFoldDB" id="A0A8E2FAZ2"/>
<accession>A0A8E2FAZ2</accession>
<organism evidence="2 3">
    <name type="scientific">Glonium stellatum</name>
    <dbReference type="NCBI Taxonomy" id="574774"/>
    <lineage>
        <taxon>Eukaryota</taxon>
        <taxon>Fungi</taxon>
        <taxon>Dikarya</taxon>
        <taxon>Ascomycota</taxon>
        <taxon>Pezizomycotina</taxon>
        <taxon>Dothideomycetes</taxon>
        <taxon>Pleosporomycetidae</taxon>
        <taxon>Gloniales</taxon>
        <taxon>Gloniaceae</taxon>
        <taxon>Glonium</taxon>
    </lineage>
</organism>
<feature type="compositionally biased region" description="Basic and acidic residues" evidence="1">
    <location>
        <begin position="33"/>
        <end position="48"/>
    </location>
</feature>
<evidence type="ECO:0008006" key="4">
    <source>
        <dbReference type="Google" id="ProtNLM"/>
    </source>
</evidence>
<name>A0A8E2FAZ2_9PEZI</name>
<sequence length="260" mass="29325">MLSGILKNSNSYQRSNSQISPTSEVVPLQPVHSAERPELGRGLSEKEIVLQNTLQNAGPAHRRSSSNPRGPPSRRQSGTGVYHADENSPRLKWDEANLYLTEQQRDSTMKITEPKTPFARQYDPLEDEEELATLNAEDLMVDELDKAKHQKKPTRIDDIPEFDLGEPELEAHTSHTPDSEKRVIVDADVMDEVGRHGEEFPGMTAEEREKHRKFEEMRRKHYEMKNVKDLLGHPEDADGEDEDDGQPPVPGLAPALPNGQ</sequence>
<keyword evidence="3" id="KW-1185">Reference proteome</keyword>
<feature type="compositionally biased region" description="Basic and acidic residues" evidence="1">
    <location>
        <begin position="217"/>
        <end position="236"/>
    </location>
</feature>
<dbReference type="Pfam" id="PF04979">
    <property type="entry name" value="IPP-2"/>
    <property type="match status" value="1"/>
</dbReference>
<dbReference type="InterPro" id="IPR007062">
    <property type="entry name" value="PPI-2"/>
</dbReference>
<dbReference type="GO" id="GO:0004864">
    <property type="term" value="F:protein phosphatase inhibitor activity"/>
    <property type="evidence" value="ECO:0007669"/>
    <property type="project" value="InterPro"/>
</dbReference>
<dbReference type="Proteomes" id="UP000250140">
    <property type="component" value="Unassembled WGS sequence"/>
</dbReference>
<evidence type="ECO:0000256" key="1">
    <source>
        <dbReference type="SAM" id="MobiDB-lite"/>
    </source>
</evidence>
<feature type="compositionally biased region" description="Basic and acidic residues" evidence="1">
    <location>
        <begin position="83"/>
        <end position="95"/>
    </location>
</feature>
<proteinExistence type="predicted"/>
<dbReference type="EMBL" id="KV748695">
    <property type="protein sequence ID" value="OCL13613.1"/>
    <property type="molecule type" value="Genomic_DNA"/>
</dbReference>
<dbReference type="OrthoDB" id="551302at2759"/>
<protein>
    <recommendedName>
        <fullName evidence="4">Glc8 protein</fullName>
    </recommendedName>
</protein>
<feature type="region of interest" description="Disordered" evidence="1">
    <location>
        <begin position="217"/>
        <end position="260"/>
    </location>
</feature>